<sequence length="192" mass="21654">ASSRPIDALVLPDNFRKIRPGCIGWNYLRNRGIDPLPLSSYVGVAGRYIVFPIWEGDKLVYSISRKMYGTGSRYLNVSGRRPVCFVPYTVALPTDTIVVVEGIFDCITIHQQTNFPSISIQGKELTHYKISNILSSCTKEVILMLDSETYTDSLKFKKALEPYRYVVIVDLPIGDPGSINGKKLRKIFKEET</sequence>
<gene>
    <name evidence="1" type="ORF">LCGC14_3140300</name>
</gene>
<dbReference type="InterPro" id="IPR034154">
    <property type="entry name" value="TOPRIM_DnaG/twinkle"/>
</dbReference>
<evidence type="ECO:0008006" key="2">
    <source>
        <dbReference type="Google" id="ProtNLM"/>
    </source>
</evidence>
<reference evidence="1" key="1">
    <citation type="journal article" date="2015" name="Nature">
        <title>Complex archaea that bridge the gap between prokaryotes and eukaryotes.</title>
        <authorList>
            <person name="Spang A."/>
            <person name="Saw J.H."/>
            <person name="Jorgensen S.L."/>
            <person name="Zaremba-Niedzwiedzka K."/>
            <person name="Martijn J."/>
            <person name="Lind A.E."/>
            <person name="van Eijk R."/>
            <person name="Schleper C."/>
            <person name="Guy L."/>
            <person name="Ettema T.J."/>
        </authorList>
    </citation>
    <scope>NUCLEOTIDE SEQUENCE</scope>
</reference>
<comment type="caution">
    <text evidence="1">The sequence shown here is derived from an EMBL/GenBank/DDBJ whole genome shotgun (WGS) entry which is preliminary data.</text>
</comment>
<dbReference type="Pfam" id="PF13155">
    <property type="entry name" value="Toprim_2"/>
    <property type="match status" value="1"/>
</dbReference>
<dbReference type="SUPFAM" id="SSF56731">
    <property type="entry name" value="DNA primase core"/>
    <property type="match status" value="1"/>
</dbReference>
<evidence type="ECO:0000313" key="1">
    <source>
        <dbReference type="EMBL" id="KKK48919.1"/>
    </source>
</evidence>
<accession>A0A0F8Y425</accession>
<name>A0A0F8Y425_9ZZZZ</name>
<organism evidence="1">
    <name type="scientific">marine sediment metagenome</name>
    <dbReference type="NCBI Taxonomy" id="412755"/>
    <lineage>
        <taxon>unclassified sequences</taxon>
        <taxon>metagenomes</taxon>
        <taxon>ecological metagenomes</taxon>
    </lineage>
</organism>
<feature type="non-terminal residue" evidence="1">
    <location>
        <position position="1"/>
    </location>
</feature>
<dbReference type="EMBL" id="LAZR01068824">
    <property type="protein sequence ID" value="KKK48919.1"/>
    <property type="molecule type" value="Genomic_DNA"/>
</dbReference>
<dbReference type="Gene3D" id="3.40.1360.10">
    <property type="match status" value="1"/>
</dbReference>
<dbReference type="CDD" id="cd01029">
    <property type="entry name" value="TOPRIM_primases"/>
    <property type="match status" value="1"/>
</dbReference>
<proteinExistence type="predicted"/>
<dbReference type="AlphaFoldDB" id="A0A0F8Y425"/>
<protein>
    <recommendedName>
        <fullName evidence="2">Toprim domain-containing protein</fullName>
    </recommendedName>
</protein>